<keyword evidence="2" id="KW-1185">Reference proteome</keyword>
<proteinExistence type="predicted"/>
<dbReference type="Pfam" id="PF26622">
    <property type="entry name" value="DUF8199"/>
    <property type="match status" value="1"/>
</dbReference>
<dbReference type="AlphaFoldDB" id="A0A561PM22"/>
<reference evidence="1 2" key="1">
    <citation type="submission" date="2019-06" db="EMBL/GenBank/DDBJ databases">
        <title>Sorghum-associated microbial communities from plants grown in Nebraska, USA.</title>
        <authorList>
            <person name="Schachtman D."/>
        </authorList>
    </citation>
    <scope>NUCLEOTIDE SEQUENCE [LARGE SCALE GENOMIC DNA]</scope>
    <source>
        <strain evidence="1 2">1209</strain>
    </source>
</reference>
<gene>
    <name evidence="1" type="ORF">FHW36_106381</name>
</gene>
<name>A0A561PM22_9BACT</name>
<sequence length="130" mass="14629">MKRFFAILFAILYVTLTSGFAVNVHYCMGKLASVEWLDTPADFCQQCHKPSKGMDCCKNEFKFCKVTASHQAAKVVQQTWSITTTDMQLPVRILQVPALSVAATWISGDRHDPPDLVTNPIFLRNCTFLI</sequence>
<evidence type="ECO:0000313" key="2">
    <source>
        <dbReference type="Proteomes" id="UP000320811"/>
    </source>
</evidence>
<dbReference type="InterPro" id="IPR058512">
    <property type="entry name" value="DUF8199"/>
</dbReference>
<comment type="caution">
    <text evidence="1">The sequence shown here is derived from an EMBL/GenBank/DDBJ whole genome shotgun (WGS) entry which is preliminary data.</text>
</comment>
<protein>
    <submittedName>
        <fullName evidence="1">Uncharacterized protein</fullName>
    </submittedName>
</protein>
<dbReference type="RefSeq" id="WP_145671562.1">
    <property type="nucleotide sequence ID" value="NZ_VIWO01000006.1"/>
</dbReference>
<evidence type="ECO:0000313" key="1">
    <source>
        <dbReference type="EMBL" id="TWF39151.1"/>
    </source>
</evidence>
<dbReference type="InterPro" id="IPR058060">
    <property type="entry name" value="HYC_CC_PP"/>
</dbReference>
<dbReference type="EMBL" id="VIWO01000006">
    <property type="protein sequence ID" value="TWF39151.1"/>
    <property type="molecule type" value="Genomic_DNA"/>
</dbReference>
<dbReference type="Proteomes" id="UP000320811">
    <property type="component" value="Unassembled WGS sequence"/>
</dbReference>
<organism evidence="1 2">
    <name type="scientific">Chitinophaga polysaccharea</name>
    <dbReference type="NCBI Taxonomy" id="1293035"/>
    <lineage>
        <taxon>Bacteria</taxon>
        <taxon>Pseudomonadati</taxon>
        <taxon>Bacteroidota</taxon>
        <taxon>Chitinophagia</taxon>
        <taxon>Chitinophagales</taxon>
        <taxon>Chitinophagaceae</taxon>
        <taxon>Chitinophaga</taxon>
    </lineage>
</organism>
<dbReference type="NCBIfam" id="NF047658">
    <property type="entry name" value="HYC_CC_PP"/>
    <property type="match status" value="1"/>
</dbReference>
<accession>A0A561PM22</accession>
<dbReference type="OrthoDB" id="676308at2"/>